<feature type="domain" description="Carboxymuconolactone decarboxylase-like" evidence="1">
    <location>
        <begin position="177"/>
        <end position="245"/>
    </location>
</feature>
<protein>
    <recommendedName>
        <fullName evidence="1">Carboxymuconolactone decarboxylase-like domain-containing protein</fullName>
    </recommendedName>
</protein>
<dbReference type="PANTHER" id="PTHR28180">
    <property type="entry name" value="CONSERVED MITOCHONDRIAL PROTEIN-RELATED"/>
    <property type="match status" value="1"/>
</dbReference>
<dbReference type="OrthoDB" id="5537330at2759"/>
<accession>A0A4V2MXL4</accession>
<dbReference type="InterPro" id="IPR003779">
    <property type="entry name" value="CMD-like"/>
</dbReference>
<dbReference type="InterPro" id="IPR052999">
    <property type="entry name" value="PTS1_Protein"/>
</dbReference>
<evidence type="ECO:0000313" key="2">
    <source>
        <dbReference type="EMBL" id="TCD70597.1"/>
    </source>
</evidence>
<dbReference type="STRING" id="92696.A0A4V2MXL4"/>
<dbReference type="EMBL" id="RWJN01000018">
    <property type="protein sequence ID" value="TCD70597.1"/>
    <property type="molecule type" value="Genomic_DNA"/>
</dbReference>
<dbReference type="SUPFAM" id="SSF69118">
    <property type="entry name" value="AhpD-like"/>
    <property type="match status" value="1"/>
</dbReference>
<proteinExistence type="predicted"/>
<evidence type="ECO:0000313" key="3">
    <source>
        <dbReference type="Proteomes" id="UP000292702"/>
    </source>
</evidence>
<name>A0A4V2MXL4_9APHY</name>
<evidence type="ECO:0000259" key="1">
    <source>
        <dbReference type="Pfam" id="PF02627"/>
    </source>
</evidence>
<gene>
    <name evidence="2" type="ORF">EIP91_002627</name>
</gene>
<dbReference type="InterPro" id="IPR029032">
    <property type="entry name" value="AhpD-like"/>
</dbReference>
<dbReference type="Pfam" id="PF02627">
    <property type="entry name" value="CMD"/>
    <property type="match status" value="1"/>
</dbReference>
<dbReference type="PANTHER" id="PTHR28180:SF2">
    <property type="entry name" value="PEROXISOMAL PROTEIN 2"/>
    <property type="match status" value="1"/>
</dbReference>
<dbReference type="AlphaFoldDB" id="A0A4V2MXL4"/>
<sequence>MAQIATSKFIAHLQSLYPNGEQSVVQSRWYLLAVVAFSASNLPDAIPLVFQYALEELKREGARKEADMHRDQIALARRFREAIFRGGMLTGYARAINSLVALHEAMPDDLKDTQTLRSAFTLLHIKPGKRVKNTDTVALRDTELSMQEYSENGRKLFESMYGDNAQSVQGLLDNIHPDMGWFSNTIAYGIVYGAPGVLTPIEVSFVMGAANVAMECPKQAGWHLDNSLRAGASPQEVAAVRNTATDVLKAAKGLSREDAF</sequence>
<reference evidence="2 3" key="1">
    <citation type="submission" date="2018-11" db="EMBL/GenBank/DDBJ databases">
        <title>Genome assembly of Steccherinum ochraceum LE-BIN_3174, the white-rot fungus of the Steccherinaceae family (The Residual Polyporoid clade, Polyporales, Basidiomycota).</title>
        <authorList>
            <person name="Fedorova T.V."/>
            <person name="Glazunova O.A."/>
            <person name="Landesman E.O."/>
            <person name="Moiseenko K.V."/>
            <person name="Psurtseva N.V."/>
            <person name="Savinova O.S."/>
            <person name="Shakhova N.V."/>
            <person name="Tyazhelova T.V."/>
            <person name="Vasina D.V."/>
        </authorList>
    </citation>
    <scope>NUCLEOTIDE SEQUENCE [LARGE SCALE GENOMIC DNA]</scope>
    <source>
        <strain evidence="2 3">LE-BIN_3174</strain>
    </source>
</reference>
<dbReference type="Proteomes" id="UP000292702">
    <property type="component" value="Unassembled WGS sequence"/>
</dbReference>
<dbReference type="GO" id="GO:0051920">
    <property type="term" value="F:peroxiredoxin activity"/>
    <property type="evidence" value="ECO:0007669"/>
    <property type="project" value="InterPro"/>
</dbReference>
<dbReference type="Gene3D" id="1.20.1290.10">
    <property type="entry name" value="AhpD-like"/>
    <property type="match status" value="1"/>
</dbReference>
<keyword evidence="3" id="KW-1185">Reference proteome</keyword>
<organism evidence="2 3">
    <name type="scientific">Steccherinum ochraceum</name>
    <dbReference type="NCBI Taxonomy" id="92696"/>
    <lineage>
        <taxon>Eukaryota</taxon>
        <taxon>Fungi</taxon>
        <taxon>Dikarya</taxon>
        <taxon>Basidiomycota</taxon>
        <taxon>Agaricomycotina</taxon>
        <taxon>Agaricomycetes</taxon>
        <taxon>Polyporales</taxon>
        <taxon>Steccherinaceae</taxon>
        <taxon>Steccherinum</taxon>
    </lineage>
</organism>
<comment type="caution">
    <text evidence="2">The sequence shown here is derived from an EMBL/GenBank/DDBJ whole genome shotgun (WGS) entry which is preliminary data.</text>
</comment>